<dbReference type="GO" id="GO:0016989">
    <property type="term" value="F:sigma factor antagonist activity"/>
    <property type="evidence" value="ECO:0007669"/>
    <property type="project" value="TreeGrafter"/>
</dbReference>
<dbReference type="InterPro" id="IPR032508">
    <property type="entry name" value="FecR_C"/>
</dbReference>
<dbReference type="Pfam" id="PF04773">
    <property type="entry name" value="FecR"/>
    <property type="match status" value="1"/>
</dbReference>
<dbReference type="FunFam" id="2.60.120.1440:FF:000001">
    <property type="entry name" value="Putative anti-sigma factor"/>
    <property type="match status" value="1"/>
</dbReference>
<dbReference type="AlphaFoldDB" id="A0A1M5VF74"/>
<evidence type="ECO:0000259" key="3">
    <source>
        <dbReference type="Pfam" id="PF16344"/>
    </source>
</evidence>
<dbReference type="OrthoDB" id="651134at2"/>
<keyword evidence="5" id="KW-1185">Reference proteome</keyword>
<dbReference type="Gene3D" id="2.60.120.1440">
    <property type="match status" value="1"/>
</dbReference>
<keyword evidence="1" id="KW-0812">Transmembrane</keyword>
<dbReference type="EMBL" id="FQXQ01000003">
    <property type="protein sequence ID" value="SHH73942.1"/>
    <property type="molecule type" value="Genomic_DNA"/>
</dbReference>
<dbReference type="InterPro" id="IPR012373">
    <property type="entry name" value="Ferrdict_sens_TM"/>
</dbReference>
<dbReference type="InterPro" id="IPR006860">
    <property type="entry name" value="FecR"/>
</dbReference>
<gene>
    <name evidence="4" type="ORF">SAMN05444281_1760</name>
</gene>
<evidence type="ECO:0000259" key="2">
    <source>
        <dbReference type="Pfam" id="PF04773"/>
    </source>
</evidence>
<dbReference type="Proteomes" id="UP000184109">
    <property type="component" value="Unassembled WGS sequence"/>
</dbReference>
<feature type="domain" description="Protein FecR C-terminal" evidence="3">
    <location>
        <begin position="313"/>
        <end position="381"/>
    </location>
</feature>
<sequence>MITSEIEKCIINYLKGTASTKELRQLEDWIKLANNKELFKEYIKLDYITSVALVKNHKSDFINKEIFKTKDKTKVRKLLPFKLLKYASILLIAICSTYLVYQNLTRKENYIANTDQIILDLGNGKTEIIQENGSKKIVDINGNVIGFQQANRIVYTTSNKISEKEIINKLTVPYGKHFELVLSDGTIITLNSGTSIEYPSQFSNNKKREVSLNGEAFFNVAKDTLHPFVVNANQLKVRVLGTQFNVSAYPEEKNISTVLVEGLVGLYNNDVYNINSTTLLKPGVKGVYNTDKQTFSTKKVDTKIYTSWRTGTLIFRDISFKNIIKRLERNYNISIVNNNKKLDQQYFNASFNAKESVEEILSTFSKSYPFNYETINQKIIIN</sequence>
<evidence type="ECO:0000313" key="5">
    <source>
        <dbReference type="Proteomes" id="UP000184109"/>
    </source>
</evidence>
<dbReference type="Gene3D" id="3.55.50.30">
    <property type="match status" value="1"/>
</dbReference>
<reference evidence="5" key="1">
    <citation type="submission" date="2016-11" db="EMBL/GenBank/DDBJ databases">
        <authorList>
            <person name="Varghese N."/>
            <person name="Submissions S."/>
        </authorList>
    </citation>
    <scope>NUCLEOTIDE SEQUENCE [LARGE SCALE GENOMIC DNA]</scope>
    <source>
        <strain evidence="5">DSM 100572</strain>
    </source>
</reference>
<name>A0A1M5VF74_9FLAO</name>
<feature type="transmembrane region" description="Helical" evidence="1">
    <location>
        <begin position="83"/>
        <end position="101"/>
    </location>
</feature>
<accession>A0A1M5VF74</accession>
<evidence type="ECO:0000256" key="1">
    <source>
        <dbReference type="SAM" id="Phobius"/>
    </source>
</evidence>
<keyword evidence="1" id="KW-1133">Transmembrane helix</keyword>
<organism evidence="4 5">
    <name type="scientific">Wenyingzhuangia marina</name>
    <dbReference type="NCBI Taxonomy" id="1195760"/>
    <lineage>
        <taxon>Bacteria</taxon>
        <taxon>Pseudomonadati</taxon>
        <taxon>Bacteroidota</taxon>
        <taxon>Flavobacteriia</taxon>
        <taxon>Flavobacteriales</taxon>
        <taxon>Flavobacteriaceae</taxon>
        <taxon>Wenyingzhuangia</taxon>
    </lineage>
</organism>
<dbReference type="PANTHER" id="PTHR30273:SF2">
    <property type="entry name" value="PROTEIN FECR"/>
    <property type="match status" value="1"/>
</dbReference>
<dbReference type="STRING" id="1195760.SAMN05444281_1760"/>
<dbReference type="RefSeq" id="WP_073120587.1">
    <property type="nucleotide sequence ID" value="NZ_BMEN01000003.1"/>
</dbReference>
<dbReference type="Pfam" id="PF16344">
    <property type="entry name" value="FecR_C"/>
    <property type="match status" value="1"/>
</dbReference>
<protein>
    <submittedName>
        <fullName evidence="4">FecR family protein</fullName>
    </submittedName>
</protein>
<keyword evidence="1" id="KW-0472">Membrane</keyword>
<proteinExistence type="predicted"/>
<evidence type="ECO:0000313" key="4">
    <source>
        <dbReference type="EMBL" id="SHH73942.1"/>
    </source>
</evidence>
<feature type="domain" description="FecR protein" evidence="2">
    <location>
        <begin position="172"/>
        <end position="264"/>
    </location>
</feature>
<dbReference type="PANTHER" id="PTHR30273">
    <property type="entry name" value="PERIPLASMIC SIGNAL SENSOR AND SIGMA FACTOR ACTIVATOR FECR-RELATED"/>
    <property type="match status" value="1"/>
</dbReference>